<dbReference type="InterPro" id="IPR023198">
    <property type="entry name" value="PGP-like_dom2"/>
</dbReference>
<protein>
    <submittedName>
        <fullName evidence="1">HAD-IA family hydrolase</fullName>
    </submittedName>
</protein>
<name>A0A7H1VQX5_9FIRM</name>
<keyword evidence="2" id="KW-1185">Reference proteome</keyword>
<proteinExistence type="predicted"/>
<dbReference type="GO" id="GO:0006281">
    <property type="term" value="P:DNA repair"/>
    <property type="evidence" value="ECO:0007669"/>
    <property type="project" value="TreeGrafter"/>
</dbReference>
<dbReference type="PANTHER" id="PTHR43434:SF13">
    <property type="entry name" value="PHOSPHOGLYCOLATE PHOSPHATASE"/>
    <property type="match status" value="1"/>
</dbReference>
<dbReference type="InterPro" id="IPR050155">
    <property type="entry name" value="HAD-like_hydrolase_sf"/>
</dbReference>
<dbReference type="GO" id="GO:0008967">
    <property type="term" value="F:phosphoglycolate phosphatase activity"/>
    <property type="evidence" value="ECO:0007669"/>
    <property type="project" value="TreeGrafter"/>
</dbReference>
<gene>
    <name evidence="1" type="ORF">EHE19_004805</name>
</gene>
<keyword evidence="1" id="KW-0378">Hydrolase</keyword>
<dbReference type="KEGG" id="rher:EHE19_004805"/>
<reference evidence="1 2" key="1">
    <citation type="submission" date="2020-09" db="EMBL/GenBank/DDBJ databases">
        <title>Characterization and genome sequencing of Ruminiclostridium sp. nov. MA18.</title>
        <authorList>
            <person name="Rettenmaier R."/>
            <person name="Kowollik M.-L."/>
            <person name="Liebl W."/>
            <person name="Zverlov V."/>
        </authorList>
    </citation>
    <scope>NUCLEOTIDE SEQUENCE [LARGE SCALE GENOMIC DNA]</scope>
    <source>
        <strain evidence="1 2">MA18</strain>
    </source>
</reference>
<dbReference type="Gene3D" id="3.40.50.1000">
    <property type="entry name" value="HAD superfamily/HAD-like"/>
    <property type="match status" value="1"/>
</dbReference>
<dbReference type="AlphaFoldDB" id="A0A7H1VQX5"/>
<dbReference type="EMBL" id="CP061336">
    <property type="protein sequence ID" value="QNU67787.1"/>
    <property type="molecule type" value="Genomic_DNA"/>
</dbReference>
<dbReference type="RefSeq" id="WP_171003602.1">
    <property type="nucleotide sequence ID" value="NZ_CP061336.1"/>
</dbReference>
<dbReference type="SFLD" id="SFLDG01129">
    <property type="entry name" value="C1.5:_HAD__Beta-PGM__Phosphata"/>
    <property type="match status" value="1"/>
</dbReference>
<dbReference type="InterPro" id="IPR023214">
    <property type="entry name" value="HAD_sf"/>
</dbReference>
<accession>A0A7H1VQX5</accession>
<evidence type="ECO:0000313" key="1">
    <source>
        <dbReference type="EMBL" id="QNU67787.1"/>
    </source>
</evidence>
<organism evidence="1 2">
    <name type="scientific">Ruminiclostridium herbifermentans</name>
    <dbReference type="NCBI Taxonomy" id="2488810"/>
    <lineage>
        <taxon>Bacteria</taxon>
        <taxon>Bacillati</taxon>
        <taxon>Bacillota</taxon>
        <taxon>Clostridia</taxon>
        <taxon>Eubacteriales</taxon>
        <taxon>Oscillospiraceae</taxon>
        <taxon>Ruminiclostridium</taxon>
    </lineage>
</organism>
<dbReference type="InterPro" id="IPR041492">
    <property type="entry name" value="HAD_2"/>
</dbReference>
<sequence>MISQVIFDLDGTLINSLDIFIKVGNKMAERYGYQPLSEESIKELLKLPMKKRLEVLKIPKFKLPKLGLEALSMFNDYAAHVEPIKGIKELLEQLCDKGYKLNIVSSNSLDNINVFLEANQIKVFENIQSSRGLFDKHVTINRLIKKLGVKKDEVIYIGDEYRDIEACKKIGIKIISVLWGFDPKELLEKAEPDFIVSEPNEITQIIMNIK</sequence>
<dbReference type="SUPFAM" id="SSF56784">
    <property type="entry name" value="HAD-like"/>
    <property type="match status" value="1"/>
</dbReference>
<dbReference type="Gene3D" id="1.10.150.240">
    <property type="entry name" value="Putative phosphatase, domain 2"/>
    <property type="match status" value="1"/>
</dbReference>
<evidence type="ECO:0000313" key="2">
    <source>
        <dbReference type="Proteomes" id="UP000306409"/>
    </source>
</evidence>
<dbReference type="SFLD" id="SFLDS00003">
    <property type="entry name" value="Haloacid_Dehalogenase"/>
    <property type="match status" value="1"/>
</dbReference>
<dbReference type="Pfam" id="PF13419">
    <property type="entry name" value="HAD_2"/>
    <property type="match status" value="1"/>
</dbReference>
<dbReference type="PANTHER" id="PTHR43434">
    <property type="entry name" value="PHOSPHOGLYCOLATE PHOSPHATASE"/>
    <property type="match status" value="1"/>
</dbReference>
<dbReference type="Proteomes" id="UP000306409">
    <property type="component" value="Chromosome"/>
</dbReference>
<dbReference type="InterPro" id="IPR036412">
    <property type="entry name" value="HAD-like_sf"/>
</dbReference>
<dbReference type="NCBIfam" id="TIGR01549">
    <property type="entry name" value="HAD-SF-IA-v1"/>
    <property type="match status" value="1"/>
</dbReference>
<dbReference type="InterPro" id="IPR006439">
    <property type="entry name" value="HAD-SF_hydro_IA"/>
</dbReference>
<dbReference type="GO" id="GO:0005829">
    <property type="term" value="C:cytosol"/>
    <property type="evidence" value="ECO:0007669"/>
    <property type="project" value="TreeGrafter"/>
</dbReference>